<dbReference type="Gramene" id="SIN_1021227.t">
    <property type="protein sequence ID" value="SIN_1021227.t"/>
    <property type="gene ID" value="SIN_1021227"/>
</dbReference>
<proteinExistence type="predicted"/>
<accession>A0A6I9SMY7</accession>
<organism evidence="2 3">
    <name type="scientific">Sesamum indicum</name>
    <name type="common">Oriental sesame</name>
    <name type="synonym">Sesamum orientale</name>
    <dbReference type="NCBI Taxonomy" id="4182"/>
    <lineage>
        <taxon>Eukaryota</taxon>
        <taxon>Viridiplantae</taxon>
        <taxon>Streptophyta</taxon>
        <taxon>Embryophyta</taxon>
        <taxon>Tracheophyta</taxon>
        <taxon>Spermatophyta</taxon>
        <taxon>Magnoliopsida</taxon>
        <taxon>eudicotyledons</taxon>
        <taxon>Gunneridae</taxon>
        <taxon>Pentapetalae</taxon>
        <taxon>asterids</taxon>
        <taxon>lamiids</taxon>
        <taxon>Lamiales</taxon>
        <taxon>Pedaliaceae</taxon>
        <taxon>Sesamum</taxon>
    </lineage>
</organism>
<dbReference type="GeneID" id="105156132"/>
<dbReference type="RefSeq" id="XP_011070485.1">
    <property type="nucleotide sequence ID" value="XM_011072183.2"/>
</dbReference>
<reference evidence="3" key="1">
    <citation type="submission" date="2025-08" db="UniProtKB">
        <authorList>
            <consortium name="RefSeq"/>
        </authorList>
    </citation>
    <scope>IDENTIFICATION</scope>
</reference>
<gene>
    <name evidence="3" type="primary">LOC105156132</name>
</gene>
<dbReference type="InterPro" id="IPR009057">
    <property type="entry name" value="Homeodomain-like_sf"/>
</dbReference>
<dbReference type="OrthoDB" id="19768at2759"/>
<name>A0A6I9SMY7_SESIN</name>
<dbReference type="InterPro" id="IPR022228">
    <property type="entry name" value="DUF3755"/>
</dbReference>
<sequence>MAGQSGAGFHQQYHHQQPGVLFKSGGATSNSSSSSGGCELISMGNYYRNHGGSLNLTGNDGPAGGMIFSPGGAQNSLDSSSTVMLESVPGLKHDTGLAAEWSIDEQYKLEEGLAKYANEPNIMRYIKIAATLHNKTVRDVALRCRWMTRKRRKQDDQSLGKKGKDRKEKVVESTLKNNMSSASSVNVAPYSVATNHCDQSDCMLSGVLRGTARHLLEENNQAFDQISANLSTLKLQQNIDLFFRTMNNLTTILNDMKNMPGIMSRMPPLPVLLNEELASSIFPCASQPMMFSSSSSTPLKQEPGC</sequence>
<feature type="region of interest" description="Disordered" evidence="1">
    <location>
        <begin position="152"/>
        <end position="176"/>
    </location>
</feature>
<dbReference type="Pfam" id="PF12579">
    <property type="entry name" value="DUF3755"/>
    <property type="match status" value="1"/>
</dbReference>
<evidence type="ECO:0000313" key="3">
    <source>
        <dbReference type="RefSeq" id="XP_011070485.1"/>
    </source>
</evidence>
<keyword evidence="2" id="KW-1185">Reference proteome</keyword>
<evidence type="ECO:0000256" key="1">
    <source>
        <dbReference type="SAM" id="MobiDB-lite"/>
    </source>
</evidence>
<protein>
    <submittedName>
        <fullName evidence="3">Uncharacterized protein LOC105156132</fullName>
    </submittedName>
</protein>
<dbReference type="Gene3D" id="1.10.10.60">
    <property type="entry name" value="Homeodomain-like"/>
    <property type="match status" value="1"/>
</dbReference>
<evidence type="ECO:0000313" key="2">
    <source>
        <dbReference type="Proteomes" id="UP000504604"/>
    </source>
</evidence>
<dbReference type="Proteomes" id="UP000504604">
    <property type="component" value="Linkage group LG2"/>
</dbReference>
<dbReference type="KEGG" id="sind:105156132"/>
<dbReference type="InParanoid" id="A0A6I9SMY7"/>
<dbReference type="SUPFAM" id="SSF46689">
    <property type="entry name" value="Homeodomain-like"/>
    <property type="match status" value="1"/>
</dbReference>
<dbReference type="AlphaFoldDB" id="A0A6I9SMY7"/>
<dbReference type="FunCoup" id="A0A6I9SMY7">
    <property type="interactions" value="1161"/>
</dbReference>
<dbReference type="PANTHER" id="PTHR14000:SF6">
    <property type="entry name" value="OS02G0631200 PROTEIN"/>
    <property type="match status" value="1"/>
</dbReference>
<dbReference type="PANTHER" id="PTHR14000">
    <property type="entry name" value="FINGER CCCH DOMAIN PROTEIN, PUTATIVE (DUF3755)-RELATED"/>
    <property type="match status" value="1"/>
</dbReference>